<reference evidence="1 2" key="1">
    <citation type="submission" date="2022-04" db="EMBL/GenBank/DDBJ databases">
        <title>Hymenobacter sp. isolated from the air.</title>
        <authorList>
            <person name="Won M."/>
            <person name="Lee C.-M."/>
            <person name="Woen H.-Y."/>
            <person name="Kwon S.-W."/>
        </authorList>
    </citation>
    <scope>NUCLEOTIDE SEQUENCE [LARGE SCALE GENOMIC DNA]</scope>
    <source>
        <strain evidence="2">5116 S-27</strain>
    </source>
</reference>
<name>A0ABY4F9F9_9BACT</name>
<protein>
    <submittedName>
        <fullName evidence="1">Uncharacterized protein</fullName>
    </submittedName>
</protein>
<evidence type="ECO:0000313" key="1">
    <source>
        <dbReference type="EMBL" id="UOQ53074.1"/>
    </source>
</evidence>
<accession>A0ABY4F9F9</accession>
<dbReference type="RefSeq" id="WP_244717811.1">
    <property type="nucleotide sequence ID" value="NZ_CP095049.1"/>
</dbReference>
<dbReference type="Proteomes" id="UP000831785">
    <property type="component" value="Chromosome"/>
</dbReference>
<sequence length="158" mass="17560">MRRPSEVLRPAPLQNTQPTAICSATMVFRRRHEKIHCRLFHWHGTKPADALRRIIEQNGMEGKQVRVTIEVVDVAPTCQFPTAPDQPAAEVRRGSAVLGTITCIQGAGRLLWFGRPAVGTATGNGWDSPERALQDVVDWAEDREPQYVKHGQEGGESK</sequence>
<evidence type="ECO:0000313" key="2">
    <source>
        <dbReference type="Proteomes" id="UP000831785"/>
    </source>
</evidence>
<proteinExistence type="predicted"/>
<dbReference type="EMBL" id="CP095049">
    <property type="protein sequence ID" value="UOQ53074.1"/>
    <property type="molecule type" value="Genomic_DNA"/>
</dbReference>
<keyword evidence="2" id="KW-1185">Reference proteome</keyword>
<gene>
    <name evidence="1" type="ORF">MUN80_25470</name>
</gene>
<organism evidence="1 2">
    <name type="scientific">Hymenobacter cellulosivorans</name>
    <dbReference type="NCBI Taxonomy" id="2932249"/>
    <lineage>
        <taxon>Bacteria</taxon>
        <taxon>Pseudomonadati</taxon>
        <taxon>Bacteroidota</taxon>
        <taxon>Cytophagia</taxon>
        <taxon>Cytophagales</taxon>
        <taxon>Hymenobacteraceae</taxon>
        <taxon>Hymenobacter</taxon>
    </lineage>
</organism>